<organism evidence="2 3">
    <name type="scientific">Paludibacterium paludis</name>
    <dbReference type="NCBI Taxonomy" id="1225769"/>
    <lineage>
        <taxon>Bacteria</taxon>
        <taxon>Pseudomonadati</taxon>
        <taxon>Pseudomonadota</taxon>
        <taxon>Betaproteobacteria</taxon>
        <taxon>Neisseriales</taxon>
        <taxon>Chromobacteriaceae</taxon>
        <taxon>Paludibacterium</taxon>
    </lineage>
</organism>
<dbReference type="AlphaFoldDB" id="A0A918U9A2"/>
<dbReference type="Pfam" id="PF07906">
    <property type="entry name" value="Toxin_15"/>
    <property type="match status" value="1"/>
</dbReference>
<protein>
    <recommendedName>
        <fullName evidence="1">ShET2 enterotoxin N-terminal domain-containing protein</fullName>
    </recommendedName>
</protein>
<dbReference type="Proteomes" id="UP000645257">
    <property type="component" value="Unassembled WGS sequence"/>
</dbReference>
<proteinExistence type="predicted"/>
<evidence type="ECO:0000313" key="3">
    <source>
        <dbReference type="Proteomes" id="UP000645257"/>
    </source>
</evidence>
<sequence length="530" mass="59807">MGHSRGPASEKEVTLFRPPYALGLFTERAPDQIDMILSLLQLVGALKGEPRLLDAYTVSMKCCGTGGRKMSRTYSREALDPVLARLIRPEHLNRVKALLYAQGEIGIALADVIDWEALNRVWNEKRTEEPAGPRPAEDFSGLRDALFAGEKAPDWSGSREAASGYLALREGLTPAMEDSLRYPALKGVYLQTAMQKAMEREDSELFKVCLLVMHPDDPDRLGIDTSRLIDFAKTLNNRRMVARLKCFPYRRGADAQLNCKVGFKDAPVPPGYIEPISCGHFSAFVADNYAVMPKNELWKILQSKEAIADRMTSQIKQRYHDIVSNNSDVYYFRNDKAEQLVRKIAARMNQEGVSRKSLVVTTFNHAMAVILDKKSDHYVLVFYDPNDTAKRTRVEFRDPDSFTLDLNEFFTKARLASYFPDQETGQEMLAYDTATAGMRRGNRQNVVLCQDKPAEYSTEQWLARLVLLNVLFDMGPQFDHSAIDLAEVERLLEAAGERLAKTGASVDRNNFLACVSNFALWKAGREPRRP</sequence>
<dbReference type="InterPro" id="IPR012927">
    <property type="entry name" value="Toxin_15_N"/>
</dbReference>
<evidence type="ECO:0000313" key="2">
    <source>
        <dbReference type="EMBL" id="GGY12623.1"/>
    </source>
</evidence>
<name>A0A918U9A2_9NEIS</name>
<reference evidence="2" key="2">
    <citation type="submission" date="2020-09" db="EMBL/GenBank/DDBJ databases">
        <authorList>
            <person name="Sun Q."/>
            <person name="Kim S."/>
        </authorList>
    </citation>
    <scope>NUCLEOTIDE SEQUENCE</scope>
    <source>
        <strain evidence="2">KCTC 32182</strain>
    </source>
</reference>
<dbReference type="EMBL" id="BMYX01000006">
    <property type="protein sequence ID" value="GGY12623.1"/>
    <property type="molecule type" value="Genomic_DNA"/>
</dbReference>
<feature type="domain" description="ShET2 enterotoxin N-terminal" evidence="1">
    <location>
        <begin position="273"/>
        <end position="423"/>
    </location>
</feature>
<reference evidence="2" key="1">
    <citation type="journal article" date="2014" name="Int. J. Syst. Evol. Microbiol.">
        <title>Complete genome sequence of Corynebacterium casei LMG S-19264T (=DSM 44701T), isolated from a smear-ripened cheese.</title>
        <authorList>
            <consortium name="US DOE Joint Genome Institute (JGI-PGF)"/>
            <person name="Walter F."/>
            <person name="Albersmeier A."/>
            <person name="Kalinowski J."/>
            <person name="Ruckert C."/>
        </authorList>
    </citation>
    <scope>NUCLEOTIDE SEQUENCE</scope>
    <source>
        <strain evidence="2">KCTC 32182</strain>
    </source>
</reference>
<comment type="caution">
    <text evidence="2">The sequence shown here is derived from an EMBL/GenBank/DDBJ whole genome shotgun (WGS) entry which is preliminary data.</text>
</comment>
<accession>A0A918U9A2</accession>
<evidence type="ECO:0000259" key="1">
    <source>
        <dbReference type="Pfam" id="PF07906"/>
    </source>
</evidence>
<keyword evidence="3" id="KW-1185">Reference proteome</keyword>
<gene>
    <name evidence="2" type="ORF">GCM10011289_14870</name>
</gene>